<proteinExistence type="predicted"/>
<dbReference type="RefSeq" id="WP_188803239.1">
    <property type="nucleotide sequence ID" value="NZ_BMOK01000009.1"/>
</dbReference>
<dbReference type="SUPFAM" id="SSF53098">
    <property type="entry name" value="Ribonuclease H-like"/>
    <property type="match status" value="1"/>
</dbReference>
<dbReference type="GO" id="GO:0032196">
    <property type="term" value="P:transposition"/>
    <property type="evidence" value="ECO:0007669"/>
    <property type="project" value="TreeGrafter"/>
</dbReference>
<gene>
    <name evidence="1" type="ORF">GCM10007968_21690</name>
</gene>
<sequence>MKDQATHVYYTHPYAAWERPTNECHNEINRKFIPKRQPIANYSRTFIRQMIQAIDHLPRKILNYRTPAEAFKRELQKLAD</sequence>
<dbReference type="AlphaFoldDB" id="A0A917W2Y2"/>
<dbReference type="EMBL" id="BMOK01000009">
    <property type="protein sequence ID" value="GGL57321.1"/>
    <property type="molecule type" value="Genomic_DNA"/>
</dbReference>
<evidence type="ECO:0000313" key="1">
    <source>
        <dbReference type="EMBL" id="GGL57321.1"/>
    </source>
</evidence>
<dbReference type="InterPro" id="IPR012337">
    <property type="entry name" value="RNaseH-like_sf"/>
</dbReference>
<keyword evidence="2" id="KW-1185">Reference proteome</keyword>
<dbReference type="PANTHER" id="PTHR10948:SF23">
    <property type="entry name" value="TRANSPOSASE INSI FOR INSERTION SEQUENCE ELEMENT IS30A-RELATED"/>
    <property type="match status" value="1"/>
</dbReference>
<dbReference type="GO" id="GO:0005829">
    <property type="term" value="C:cytosol"/>
    <property type="evidence" value="ECO:0007669"/>
    <property type="project" value="TreeGrafter"/>
</dbReference>
<accession>A0A917W2Y2</accession>
<reference evidence="1" key="1">
    <citation type="journal article" date="2014" name="Int. J. Syst. Evol. Microbiol.">
        <title>Complete genome sequence of Corynebacterium casei LMG S-19264T (=DSM 44701T), isolated from a smear-ripened cheese.</title>
        <authorList>
            <consortium name="US DOE Joint Genome Institute (JGI-PGF)"/>
            <person name="Walter F."/>
            <person name="Albersmeier A."/>
            <person name="Kalinowski J."/>
            <person name="Ruckert C."/>
        </authorList>
    </citation>
    <scope>NUCLEOTIDE SEQUENCE</scope>
    <source>
        <strain evidence="1">JCM 15325</strain>
    </source>
</reference>
<protein>
    <recommendedName>
        <fullName evidence="3">Integrase catalytic domain-containing protein</fullName>
    </recommendedName>
</protein>
<name>A0A917W2Y2_9BACL</name>
<comment type="caution">
    <text evidence="1">The sequence shown here is derived from an EMBL/GenBank/DDBJ whole genome shotgun (WGS) entry which is preliminary data.</text>
</comment>
<dbReference type="GO" id="GO:0004803">
    <property type="term" value="F:transposase activity"/>
    <property type="evidence" value="ECO:0007669"/>
    <property type="project" value="TreeGrafter"/>
</dbReference>
<dbReference type="InterPro" id="IPR051917">
    <property type="entry name" value="Transposase-Integrase"/>
</dbReference>
<reference evidence="1" key="2">
    <citation type="submission" date="2020-09" db="EMBL/GenBank/DDBJ databases">
        <authorList>
            <person name="Sun Q."/>
            <person name="Ohkuma M."/>
        </authorList>
    </citation>
    <scope>NUCLEOTIDE SEQUENCE</scope>
    <source>
        <strain evidence="1">JCM 15325</strain>
    </source>
</reference>
<organism evidence="1 2">
    <name type="scientific">Sporolactobacillus putidus</name>
    <dbReference type="NCBI Taxonomy" id="492735"/>
    <lineage>
        <taxon>Bacteria</taxon>
        <taxon>Bacillati</taxon>
        <taxon>Bacillota</taxon>
        <taxon>Bacilli</taxon>
        <taxon>Bacillales</taxon>
        <taxon>Sporolactobacillaceae</taxon>
        <taxon>Sporolactobacillus</taxon>
    </lineage>
</organism>
<evidence type="ECO:0000313" key="2">
    <source>
        <dbReference type="Proteomes" id="UP000654670"/>
    </source>
</evidence>
<dbReference type="Proteomes" id="UP000654670">
    <property type="component" value="Unassembled WGS sequence"/>
</dbReference>
<evidence type="ECO:0008006" key="3">
    <source>
        <dbReference type="Google" id="ProtNLM"/>
    </source>
</evidence>
<dbReference type="PANTHER" id="PTHR10948">
    <property type="entry name" value="TRANSPOSASE"/>
    <property type="match status" value="1"/>
</dbReference>